<evidence type="ECO:0000259" key="2">
    <source>
        <dbReference type="Pfam" id="PF22208"/>
    </source>
</evidence>
<dbReference type="Proteomes" id="UP000824140">
    <property type="component" value="Unassembled WGS sequence"/>
</dbReference>
<evidence type="ECO:0008006" key="5">
    <source>
        <dbReference type="Google" id="ProtNLM"/>
    </source>
</evidence>
<comment type="caution">
    <text evidence="3">The sequence shown here is derived from an EMBL/GenBank/DDBJ whole genome shotgun (WGS) entry which is preliminary data.</text>
</comment>
<proteinExistence type="predicted"/>
<dbReference type="InterPro" id="IPR013489">
    <property type="entry name" value="CRISPR-assoc_prot_Csm6"/>
</dbReference>
<reference evidence="3" key="2">
    <citation type="journal article" date="2021" name="PeerJ">
        <title>Extensive microbial diversity within the chicken gut microbiome revealed by metagenomics and culture.</title>
        <authorList>
            <person name="Gilroy R."/>
            <person name="Ravi A."/>
            <person name="Getino M."/>
            <person name="Pursley I."/>
            <person name="Horton D.L."/>
            <person name="Alikhan N.F."/>
            <person name="Baker D."/>
            <person name="Gharbi K."/>
            <person name="Hall N."/>
            <person name="Watson M."/>
            <person name="Adriaenssens E.M."/>
            <person name="Foster-Nyarko E."/>
            <person name="Jarju S."/>
            <person name="Secka A."/>
            <person name="Antonio M."/>
            <person name="Oren A."/>
            <person name="Chaudhuri R.R."/>
            <person name="La Ragione R."/>
            <person name="Hildebrand F."/>
            <person name="Pallen M.J."/>
        </authorList>
    </citation>
    <scope>NUCLEOTIDE SEQUENCE</scope>
    <source>
        <strain evidence="3">13766</strain>
    </source>
</reference>
<evidence type="ECO:0000259" key="1">
    <source>
        <dbReference type="Pfam" id="PF09659"/>
    </source>
</evidence>
<dbReference type="EMBL" id="DVJN01000194">
    <property type="protein sequence ID" value="HIS93355.1"/>
    <property type="molecule type" value="Genomic_DNA"/>
</dbReference>
<dbReference type="InterPro" id="IPR053955">
    <property type="entry name" value="Csm6_CARF"/>
</dbReference>
<reference evidence="3" key="1">
    <citation type="submission" date="2020-10" db="EMBL/GenBank/DDBJ databases">
        <authorList>
            <person name="Gilroy R."/>
        </authorList>
    </citation>
    <scope>NUCLEOTIDE SEQUENCE</scope>
    <source>
        <strain evidence="3">13766</strain>
    </source>
</reference>
<dbReference type="Pfam" id="PF09659">
    <property type="entry name" value="Cas_Csm6_HEPN"/>
    <property type="match status" value="1"/>
</dbReference>
<dbReference type="NCBIfam" id="TIGR02672">
    <property type="entry name" value="cas_csm6"/>
    <property type="match status" value="1"/>
</dbReference>
<dbReference type="InterPro" id="IPR053941">
    <property type="entry name" value="Csm6_HEPN"/>
</dbReference>
<evidence type="ECO:0000313" key="4">
    <source>
        <dbReference type="Proteomes" id="UP000824140"/>
    </source>
</evidence>
<dbReference type="Pfam" id="PF22208">
    <property type="entry name" value="Cas_Csm6_CARF"/>
    <property type="match status" value="1"/>
</dbReference>
<gene>
    <name evidence="3" type="ORF">IAA84_10100</name>
</gene>
<name>A0A9D1K6R7_9FIRM</name>
<feature type="domain" description="Csm6 HEPN" evidence="1">
    <location>
        <begin position="260"/>
        <end position="394"/>
    </location>
</feature>
<organism evidence="3 4">
    <name type="scientific">Candidatus Alectryocaccomicrobium excrementavium</name>
    <dbReference type="NCBI Taxonomy" id="2840668"/>
    <lineage>
        <taxon>Bacteria</taxon>
        <taxon>Bacillati</taxon>
        <taxon>Bacillota</taxon>
        <taxon>Clostridia</taxon>
        <taxon>Candidatus Alectryocaccomicrobium</taxon>
    </lineage>
</organism>
<feature type="domain" description="Csm6 CARF" evidence="2">
    <location>
        <begin position="82"/>
        <end position="181"/>
    </location>
</feature>
<dbReference type="AlphaFoldDB" id="A0A9D1K6R7"/>
<accession>A0A9D1K6R7</accession>
<evidence type="ECO:0000313" key="3">
    <source>
        <dbReference type="EMBL" id="HIS93355.1"/>
    </source>
</evidence>
<protein>
    <recommendedName>
        <fullName evidence="5">CRISPR-associated protein Csm6</fullName>
    </recommendedName>
</protein>
<sequence>MMKGNGKTVLFSPVGGTDPISNQRDGALLHICRHYHPECVMLYLSKEMLEWQQTDDRYRRSLKLLAEEEGFALEILCEERPEMDNPHLFDLFYEDFERCVHALHERYPGRRVLLNLSSGTPAMKSALMLFPYLLDLPVCGVQVSSPQKAHNGVRESLPGYDVNLAWECNLDRRPEEFEDRCEEPKMENLRAKLQRRTLEAHLKVYDYTAALEAGLQMGKLLPGGARELLQAAALRARNEWKKIAPPLRERLIAPGSLEEKAILEYTFSLQALQQRGEVAEFLRGLTPALYQLSLYALKKLGNIDLEACRSNDGKLYLSQMDPQLAAMVNDLFKGKYVPTEPSSNLCTKLLDKYYSKHACARPLHALRKFEIRLRNIAAHTIQPVPEEAVIQKSREILARCRYPMREEGSQAILRLLQMATEAVFARGPLGWDAYDRMNDAIRAALDEAPAL</sequence>